<feature type="transmembrane region" description="Helical" evidence="7">
    <location>
        <begin position="267"/>
        <end position="286"/>
    </location>
</feature>
<dbReference type="PANTHER" id="PTHR43711">
    <property type="entry name" value="TWO-COMPONENT HISTIDINE KINASE"/>
    <property type="match status" value="1"/>
</dbReference>
<dbReference type="Pfam" id="PF00512">
    <property type="entry name" value="HisKA"/>
    <property type="match status" value="1"/>
</dbReference>
<evidence type="ECO:0000256" key="4">
    <source>
        <dbReference type="ARBA" id="ARBA00022679"/>
    </source>
</evidence>
<name>A0ABW2L5N1_9BACT</name>
<evidence type="ECO:0000313" key="10">
    <source>
        <dbReference type="Proteomes" id="UP001596472"/>
    </source>
</evidence>
<comment type="catalytic activity">
    <reaction evidence="1">
        <text>ATP + protein L-histidine = ADP + protein N-phospho-L-histidine.</text>
        <dbReference type="EC" id="2.7.13.3"/>
    </reaction>
</comment>
<dbReference type="GO" id="GO:0016301">
    <property type="term" value="F:kinase activity"/>
    <property type="evidence" value="ECO:0007669"/>
    <property type="project" value="UniProtKB-KW"/>
</dbReference>
<sequence>MSAASPSLRWLYLAVLGPLVVLAVLAWWGTRSQLKAAWADAQADAERLAPGIAKVLALDFSQQIDEIPSYPNPPIPGPPAPPDDPLLGNDTEALFELSIDPEAGLSPAGLPRRALAALRLHELDPSHPLSSYLFLYEAPSILTPLALEKITDDEFALANWKRAEAVRKLAAEHPSEEGVWLLDDLPVYLRNEGSKITYYTLPTRDFDGLEREQELPNWVHVQFSLDQESPPASPLATTSVPFGKGLELHIIPRSEILEAPIRRQQQWTLAILSAAIGTALIALYVIHRTVTRERRLAELKSQFVASVSHELRAPLGSIRLMAESLQQGRVSKPAEFHTLIAREGARLSHLIENVLDFARIEEDRKQYHFEECDLSALLRDTLRLMQPLAEDRRVQLAFDIPDLTATVDPSALQQALVNLVDNAIKFSPVRGVVDLRAKSGEDGRITISIIDQGPGIPKSEQKNIFQRFHRLGNELRRETQGTGIGLSIVKHIAEAHGGSITVESTPPNGATFTLTIPAQTPDN</sequence>
<reference evidence="10" key="1">
    <citation type="journal article" date="2019" name="Int. J. Syst. Evol. Microbiol.">
        <title>The Global Catalogue of Microorganisms (GCM) 10K type strain sequencing project: providing services to taxonomists for standard genome sequencing and annotation.</title>
        <authorList>
            <consortium name="The Broad Institute Genomics Platform"/>
            <consortium name="The Broad Institute Genome Sequencing Center for Infectious Disease"/>
            <person name="Wu L."/>
            <person name="Ma J."/>
        </authorList>
    </citation>
    <scope>NUCLEOTIDE SEQUENCE [LARGE SCALE GENOMIC DNA]</scope>
    <source>
        <strain evidence="10">CGMCC 4.1467</strain>
    </source>
</reference>
<dbReference type="Gene3D" id="1.10.287.130">
    <property type="match status" value="1"/>
</dbReference>
<dbReference type="CDD" id="cd00082">
    <property type="entry name" value="HisKA"/>
    <property type="match status" value="1"/>
</dbReference>
<keyword evidence="10" id="KW-1185">Reference proteome</keyword>
<evidence type="ECO:0000259" key="8">
    <source>
        <dbReference type="PROSITE" id="PS50109"/>
    </source>
</evidence>
<dbReference type="SUPFAM" id="SSF55874">
    <property type="entry name" value="ATPase domain of HSP90 chaperone/DNA topoisomerase II/histidine kinase"/>
    <property type="match status" value="1"/>
</dbReference>
<evidence type="ECO:0000256" key="1">
    <source>
        <dbReference type="ARBA" id="ARBA00000085"/>
    </source>
</evidence>
<evidence type="ECO:0000256" key="7">
    <source>
        <dbReference type="SAM" id="Phobius"/>
    </source>
</evidence>
<dbReference type="Pfam" id="PF02518">
    <property type="entry name" value="HATPase_c"/>
    <property type="match status" value="1"/>
</dbReference>
<dbReference type="Gene3D" id="3.30.565.10">
    <property type="entry name" value="Histidine kinase-like ATPase, C-terminal domain"/>
    <property type="match status" value="1"/>
</dbReference>
<evidence type="ECO:0000256" key="5">
    <source>
        <dbReference type="ARBA" id="ARBA00022777"/>
    </source>
</evidence>
<evidence type="ECO:0000256" key="3">
    <source>
        <dbReference type="ARBA" id="ARBA00022553"/>
    </source>
</evidence>
<dbReference type="InterPro" id="IPR004358">
    <property type="entry name" value="Sig_transdc_His_kin-like_C"/>
</dbReference>
<evidence type="ECO:0000256" key="6">
    <source>
        <dbReference type="ARBA" id="ARBA00023012"/>
    </source>
</evidence>
<dbReference type="PROSITE" id="PS50109">
    <property type="entry name" value="HIS_KIN"/>
    <property type="match status" value="1"/>
</dbReference>
<dbReference type="EC" id="2.7.13.3" evidence="2"/>
<dbReference type="PANTHER" id="PTHR43711:SF1">
    <property type="entry name" value="HISTIDINE KINASE 1"/>
    <property type="match status" value="1"/>
</dbReference>
<dbReference type="SUPFAM" id="SSF47384">
    <property type="entry name" value="Homodimeric domain of signal transducing histidine kinase"/>
    <property type="match status" value="1"/>
</dbReference>
<comment type="caution">
    <text evidence="9">The sequence shown here is derived from an EMBL/GenBank/DDBJ whole genome shotgun (WGS) entry which is preliminary data.</text>
</comment>
<keyword evidence="4" id="KW-0808">Transferase</keyword>
<keyword evidence="7" id="KW-0472">Membrane</keyword>
<keyword evidence="7" id="KW-1133">Transmembrane helix</keyword>
<dbReference type="CDD" id="cd16922">
    <property type="entry name" value="HATPase_EvgS-ArcB-TorS-like"/>
    <property type="match status" value="1"/>
</dbReference>
<protein>
    <recommendedName>
        <fullName evidence="2">histidine kinase</fullName>
        <ecNumber evidence="2">2.7.13.3</ecNumber>
    </recommendedName>
</protein>
<organism evidence="9 10">
    <name type="scientific">Haloferula chungangensis</name>
    <dbReference type="NCBI Taxonomy" id="1048331"/>
    <lineage>
        <taxon>Bacteria</taxon>
        <taxon>Pseudomonadati</taxon>
        <taxon>Verrucomicrobiota</taxon>
        <taxon>Verrucomicrobiia</taxon>
        <taxon>Verrucomicrobiales</taxon>
        <taxon>Verrucomicrobiaceae</taxon>
        <taxon>Haloferula</taxon>
    </lineage>
</organism>
<dbReference type="InterPro" id="IPR050736">
    <property type="entry name" value="Sensor_HK_Regulatory"/>
</dbReference>
<keyword evidence="6" id="KW-0902">Two-component regulatory system</keyword>
<dbReference type="Proteomes" id="UP001596472">
    <property type="component" value="Unassembled WGS sequence"/>
</dbReference>
<feature type="domain" description="Histidine kinase" evidence="8">
    <location>
        <begin position="306"/>
        <end position="520"/>
    </location>
</feature>
<proteinExistence type="predicted"/>
<keyword evidence="3" id="KW-0597">Phosphoprotein</keyword>
<accession>A0ABW2L5N1</accession>
<dbReference type="InterPro" id="IPR036097">
    <property type="entry name" value="HisK_dim/P_sf"/>
</dbReference>
<dbReference type="EMBL" id="JBHTBS010000002">
    <property type="protein sequence ID" value="MFC7336827.1"/>
    <property type="molecule type" value="Genomic_DNA"/>
</dbReference>
<dbReference type="InterPro" id="IPR003594">
    <property type="entry name" value="HATPase_dom"/>
</dbReference>
<keyword evidence="7" id="KW-0812">Transmembrane</keyword>
<evidence type="ECO:0000256" key="2">
    <source>
        <dbReference type="ARBA" id="ARBA00012438"/>
    </source>
</evidence>
<dbReference type="InterPro" id="IPR005467">
    <property type="entry name" value="His_kinase_dom"/>
</dbReference>
<dbReference type="RefSeq" id="WP_379710550.1">
    <property type="nucleotide sequence ID" value="NZ_JBHTBS010000002.1"/>
</dbReference>
<keyword evidence="5 9" id="KW-0418">Kinase</keyword>
<dbReference type="SMART" id="SM00388">
    <property type="entry name" value="HisKA"/>
    <property type="match status" value="1"/>
</dbReference>
<gene>
    <name evidence="9" type="ORF">ACFQY0_06540</name>
</gene>
<dbReference type="InterPro" id="IPR003661">
    <property type="entry name" value="HisK_dim/P_dom"/>
</dbReference>
<dbReference type="SMART" id="SM00387">
    <property type="entry name" value="HATPase_c"/>
    <property type="match status" value="1"/>
</dbReference>
<dbReference type="InterPro" id="IPR036890">
    <property type="entry name" value="HATPase_C_sf"/>
</dbReference>
<evidence type="ECO:0000313" key="9">
    <source>
        <dbReference type="EMBL" id="MFC7336827.1"/>
    </source>
</evidence>
<dbReference type="PRINTS" id="PR00344">
    <property type="entry name" value="BCTRLSENSOR"/>
</dbReference>